<name>A0ABW1VKX5_9GAMM</name>
<protein>
    <recommendedName>
        <fullName evidence="4">Lipoprotein</fullName>
    </recommendedName>
</protein>
<dbReference type="EMBL" id="JBHSUC010000003">
    <property type="protein sequence ID" value="MFC6361168.1"/>
    <property type="molecule type" value="Genomic_DNA"/>
</dbReference>
<dbReference type="RefSeq" id="WP_212707570.1">
    <property type="nucleotide sequence ID" value="NZ_BAAAFW010000012.1"/>
</dbReference>
<keyword evidence="3" id="KW-1185">Reference proteome</keyword>
<evidence type="ECO:0008006" key="4">
    <source>
        <dbReference type="Google" id="ProtNLM"/>
    </source>
</evidence>
<evidence type="ECO:0000313" key="2">
    <source>
        <dbReference type="EMBL" id="MFC6361168.1"/>
    </source>
</evidence>
<gene>
    <name evidence="2" type="ORF">ACFP73_03515</name>
</gene>
<reference evidence="3" key="1">
    <citation type="journal article" date="2019" name="Int. J. Syst. Evol. Microbiol.">
        <title>The Global Catalogue of Microorganisms (GCM) 10K type strain sequencing project: providing services to taxonomists for standard genome sequencing and annotation.</title>
        <authorList>
            <consortium name="The Broad Institute Genomics Platform"/>
            <consortium name="The Broad Institute Genome Sequencing Center for Infectious Disease"/>
            <person name="Wu L."/>
            <person name="Ma J."/>
        </authorList>
    </citation>
    <scope>NUCLEOTIDE SEQUENCE [LARGE SCALE GENOMIC DNA]</scope>
    <source>
        <strain evidence="3">CGMCC 4.1530</strain>
    </source>
</reference>
<feature type="signal peptide" evidence="1">
    <location>
        <begin position="1"/>
        <end position="20"/>
    </location>
</feature>
<dbReference type="Proteomes" id="UP001596215">
    <property type="component" value="Unassembled WGS sequence"/>
</dbReference>
<evidence type="ECO:0000256" key="1">
    <source>
        <dbReference type="SAM" id="SignalP"/>
    </source>
</evidence>
<comment type="caution">
    <text evidence="2">The sequence shown here is derived from an EMBL/GenBank/DDBJ whole genome shotgun (WGS) entry which is preliminary data.</text>
</comment>
<feature type="chain" id="PRO_5045103293" description="Lipoprotein" evidence="1">
    <location>
        <begin position="21"/>
        <end position="54"/>
    </location>
</feature>
<keyword evidence="1" id="KW-0732">Signal</keyword>
<accession>A0ABW1VKX5</accession>
<proteinExistence type="predicted"/>
<dbReference type="PROSITE" id="PS51257">
    <property type="entry name" value="PROKAR_LIPOPROTEIN"/>
    <property type="match status" value="1"/>
</dbReference>
<organism evidence="2 3">
    <name type="scientific">Tatumella punctata</name>
    <dbReference type="NCBI Taxonomy" id="399969"/>
    <lineage>
        <taxon>Bacteria</taxon>
        <taxon>Pseudomonadati</taxon>
        <taxon>Pseudomonadota</taxon>
        <taxon>Gammaproteobacteria</taxon>
        <taxon>Enterobacterales</taxon>
        <taxon>Erwiniaceae</taxon>
        <taxon>Tatumella</taxon>
    </lineage>
</organism>
<sequence>MRIFSLVLVTLLLSACAAKKEPPQETVVIHNGDCSAGKKTINCQWTDVPASNMH</sequence>
<evidence type="ECO:0000313" key="3">
    <source>
        <dbReference type="Proteomes" id="UP001596215"/>
    </source>
</evidence>